<dbReference type="Gene3D" id="1.50.10.20">
    <property type="match status" value="1"/>
</dbReference>
<comment type="caution">
    <text evidence="2">The sequence shown here is derived from an EMBL/GenBank/DDBJ whole genome shotgun (WGS) entry which is preliminary data.</text>
</comment>
<dbReference type="SUPFAM" id="SSF48208">
    <property type="entry name" value="Six-hairpin glycosidases"/>
    <property type="match status" value="1"/>
</dbReference>
<dbReference type="PANTHER" id="PTHR42899">
    <property type="entry name" value="SPERMATOGENESIS-ASSOCIATED PROTEIN 20"/>
    <property type="match status" value="1"/>
</dbReference>
<evidence type="ECO:0000313" key="3">
    <source>
        <dbReference type="Proteomes" id="UP000239872"/>
    </source>
</evidence>
<dbReference type="RefSeq" id="WP_105039562.1">
    <property type="nucleotide sequence ID" value="NZ_PPSL01000003.1"/>
</dbReference>
<feature type="domain" description="Spermatogenesis-associated protein 20-like TRX" evidence="1">
    <location>
        <begin position="1"/>
        <end position="163"/>
    </location>
</feature>
<dbReference type="InterPro" id="IPR004879">
    <property type="entry name" value="Ssp411-like_TRX"/>
</dbReference>
<keyword evidence="3" id="KW-1185">Reference proteome</keyword>
<dbReference type="PANTHER" id="PTHR42899:SF1">
    <property type="entry name" value="SPERMATOGENESIS-ASSOCIATED PROTEIN 20"/>
    <property type="match status" value="1"/>
</dbReference>
<evidence type="ECO:0000259" key="1">
    <source>
        <dbReference type="Pfam" id="PF03190"/>
    </source>
</evidence>
<dbReference type="Pfam" id="PF03190">
    <property type="entry name" value="Thioredox_DsbH"/>
    <property type="match status" value="1"/>
</dbReference>
<dbReference type="Proteomes" id="UP000239872">
    <property type="component" value="Unassembled WGS sequence"/>
</dbReference>
<dbReference type="InterPro" id="IPR036249">
    <property type="entry name" value="Thioredoxin-like_sf"/>
</dbReference>
<dbReference type="GO" id="GO:0005975">
    <property type="term" value="P:carbohydrate metabolic process"/>
    <property type="evidence" value="ECO:0007669"/>
    <property type="project" value="InterPro"/>
</dbReference>
<dbReference type="AlphaFoldDB" id="A0A2S7SW68"/>
<dbReference type="SUPFAM" id="SSF52833">
    <property type="entry name" value="Thioredoxin-like"/>
    <property type="match status" value="1"/>
</dbReference>
<evidence type="ECO:0000313" key="2">
    <source>
        <dbReference type="EMBL" id="PQJ10835.1"/>
    </source>
</evidence>
<accession>A0A2S7SW68</accession>
<dbReference type="PIRSF" id="PIRSF006402">
    <property type="entry name" value="UCP006402_thioredoxin"/>
    <property type="match status" value="1"/>
</dbReference>
<dbReference type="EMBL" id="PPSL01000003">
    <property type="protein sequence ID" value="PQJ10835.1"/>
    <property type="molecule type" value="Genomic_DNA"/>
</dbReference>
<dbReference type="OrthoDB" id="9762614at2"/>
<dbReference type="InterPro" id="IPR008928">
    <property type="entry name" value="6-hairpin_glycosidase_sf"/>
</dbReference>
<gene>
    <name evidence="2" type="ORF">CJD36_012760</name>
</gene>
<protein>
    <submittedName>
        <fullName evidence="2">Thioredoxin domain-containing protein</fullName>
    </submittedName>
</protein>
<dbReference type="Gene3D" id="3.40.30.10">
    <property type="entry name" value="Glutaredoxin"/>
    <property type="match status" value="1"/>
</dbReference>
<dbReference type="InterPro" id="IPR024705">
    <property type="entry name" value="Ssp411"/>
</dbReference>
<proteinExistence type="predicted"/>
<sequence>MNRLAKETSQYLLQHAHNPVDWYPWGDEAFELAKALNKPVIVSIGYSACHWCHVMERESFENDEVAGYMNDHFICIKVDREEHPDVDHMYMDAVQAISGNGGWPLNVFVTPDRIPFYGGTYYPPRPAYNKPSWLQLMQRMTEVWVHQHDEVTLQAQQMIQHLQQAAKTVTAKTGLIWNKEISDKIAHSLLQQADKEKGGFGNAPKFPGTMAISYLLEHYHFTGHKPSLDQALLSLDKMADGGIYDQLGGGFARYSTDREWLAPHFEKMLYDNALLILSYCDAYMVTNDIRYKNIVEETIAFAERELKDKTGTYYCALDADSEGVEGKFYTFTWDDWNEALGSAEPAVAAYFGVTEHGNWEETNILHLGRDIAVIAAHYETPAADLEWKIEIAKTKLLAYRSQRMRPLTDDKCLLSWNALMSIALTKAAATLGNDAYKVRAVDHMTVLLEQFYVEGNIMHTWSNGTARIPAKLDDLAYLAQALLQLLSLTGDQQWGVKAGEIIELVLRDFTDDGGYFYFTSIHQSDIPVRKIDLYDGATPSANAVMAHNLWVAGMLMERTEWIERSGVMLRNIAETAGRYSYSFGYWGQLIQRSIMGMKTVVSAGKNSDKVSVDFKNSFFPHVFSLFTTGNEPQIPLLENKFSEAKLHIFVCSEESCLSPVSSSEQAIKLINDF</sequence>
<organism evidence="2 3">
    <name type="scientific">Flavipsychrobacter stenotrophus</name>
    <dbReference type="NCBI Taxonomy" id="2077091"/>
    <lineage>
        <taxon>Bacteria</taxon>
        <taxon>Pseudomonadati</taxon>
        <taxon>Bacteroidota</taxon>
        <taxon>Chitinophagia</taxon>
        <taxon>Chitinophagales</taxon>
        <taxon>Chitinophagaceae</taxon>
        <taxon>Flavipsychrobacter</taxon>
    </lineage>
</organism>
<reference evidence="2 3" key="1">
    <citation type="submission" date="2018-01" db="EMBL/GenBank/DDBJ databases">
        <title>A novel member of the phylum Bacteroidetes isolated from glacier ice.</title>
        <authorList>
            <person name="Liu Q."/>
            <person name="Xin Y.-H."/>
        </authorList>
    </citation>
    <scope>NUCLEOTIDE SEQUENCE [LARGE SCALE GENOMIC DNA]</scope>
    <source>
        <strain evidence="2 3">RB1R16</strain>
    </source>
</reference>
<name>A0A2S7SW68_9BACT</name>
<dbReference type="CDD" id="cd02955">
    <property type="entry name" value="SSP411"/>
    <property type="match status" value="1"/>
</dbReference>